<gene>
    <name evidence="5" type="ORF">BCS90_08750</name>
</gene>
<dbReference type="AlphaFoldDB" id="A0A7Z1MN63"/>
<dbReference type="InterPro" id="IPR000182">
    <property type="entry name" value="GNAT_dom"/>
</dbReference>
<dbReference type="GO" id="GO:0008999">
    <property type="term" value="F:protein-N-terminal-alanine acetyltransferase activity"/>
    <property type="evidence" value="ECO:0007669"/>
    <property type="project" value="TreeGrafter"/>
</dbReference>
<dbReference type="Gene3D" id="3.40.630.30">
    <property type="match status" value="1"/>
</dbReference>
<dbReference type="PANTHER" id="PTHR43792">
    <property type="entry name" value="GNAT FAMILY, PUTATIVE (AFU_ORTHOLOGUE AFUA_3G00765)-RELATED-RELATED"/>
    <property type="match status" value="1"/>
</dbReference>
<evidence type="ECO:0000256" key="2">
    <source>
        <dbReference type="ARBA" id="ARBA00023315"/>
    </source>
</evidence>
<protein>
    <submittedName>
        <fullName evidence="5">Alanine acetyltransferase</fullName>
    </submittedName>
</protein>
<dbReference type="InterPro" id="IPR051531">
    <property type="entry name" value="N-acetyltransferase"/>
</dbReference>
<feature type="domain" description="N-acetyltransferase" evidence="4">
    <location>
        <begin position="17"/>
        <end position="162"/>
    </location>
</feature>
<dbReference type="InterPro" id="IPR016181">
    <property type="entry name" value="Acyl_CoA_acyltransferase"/>
</dbReference>
<dbReference type="EMBL" id="MDBS01000003">
    <property type="protein sequence ID" value="PMP32827.1"/>
    <property type="molecule type" value="Genomic_DNA"/>
</dbReference>
<dbReference type="GO" id="GO:0005737">
    <property type="term" value="C:cytoplasm"/>
    <property type="evidence" value="ECO:0007669"/>
    <property type="project" value="TreeGrafter"/>
</dbReference>
<evidence type="ECO:0000256" key="1">
    <source>
        <dbReference type="ARBA" id="ARBA00022679"/>
    </source>
</evidence>
<evidence type="ECO:0000313" key="5">
    <source>
        <dbReference type="EMBL" id="PMP32827.1"/>
    </source>
</evidence>
<reference evidence="5" key="2">
    <citation type="journal article" date="2018" name="Nature">
        <title>A major lineage of non-tailed dsDNA viruses as unrecognized killers of marine bacteria.</title>
        <authorList>
            <person name="Kauffman K.M."/>
            <person name="Hussain F.A."/>
            <person name="Yang J."/>
            <person name="Arevalo P."/>
            <person name="Brown J.M."/>
            <person name="Chang W.K."/>
            <person name="VanInsberghe D."/>
            <person name="Elsherbini J."/>
            <person name="Sharma R.S."/>
            <person name="Cutler M.B."/>
            <person name="Kelly L."/>
            <person name="Polz M.F."/>
        </authorList>
    </citation>
    <scope>NUCLEOTIDE SEQUENCE</scope>
    <source>
        <strain evidence="5">10N.222.46.E12</strain>
    </source>
</reference>
<sequence>MDVFLHLLHPSDVSALLEFEVENREWFEQFVPAREDRFYSNAGAAEQVMSFLTGYDNGEMIPMLVKDANGTICGRINVRDIDQNAESGELGYRVGHAFGSKGIASNAVRKLLIYLAEQSSLKYVDAYALVGNVGSNKILSKAGFDLVAHVENYVVFKGQNQDANHYRKAISSSVNV</sequence>
<dbReference type="SUPFAM" id="SSF55729">
    <property type="entry name" value="Acyl-CoA N-acyltransferases (Nat)"/>
    <property type="match status" value="1"/>
</dbReference>
<reference evidence="5" key="1">
    <citation type="submission" date="2016-07" db="EMBL/GenBank/DDBJ databases">
        <authorList>
            <person name="Kauffman K."/>
            <person name="Arevalo P."/>
            <person name="Polz M.F."/>
        </authorList>
    </citation>
    <scope>NUCLEOTIDE SEQUENCE</scope>
    <source>
        <strain evidence="5">10N.222.46.E12</strain>
    </source>
</reference>
<dbReference type="PROSITE" id="PS51186">
    <property type="entry name" value="GNAT"/>
    <property type="match status" value="1"/>
</dbReference>
<proteinExistence type="inferred from homology"/>
<name>A0A7Z1MN63_9VIBR</name>
<comment type="caution">
    <text evidence="5">The sequence shown here is derived from an EMBL/GenBank/DDBJ whole genome shotgun (WGS) entry which is preliminary data.</text>
</comment>
<dbReference type="RefSeq" id="WP_016797364.1">
    <property type="nucleotide sequence ID" value="NZ_CP065207.1"/>
</dbReference>
<dbReference type="Pfam" id="PF13302">
    <property type="entry name" value="Acetyltransf_3"/>
    <property type="match status" value="1"/>
</dbReference>
<keyword evidence="1 5" id="KW-0808">Transferase</keyword>
<accession>A0A7Z1MN63</accession>
<keyword evidence="2" id="KW-0012">Acyltransferase</keyword>
<evidence type="ECO:0000259" key="4">
    <source>
        <dbReference type="PROSITE" id="PS51186"/>
    </source>
</evidence>
<comment type="similarity">
    <text evidence="3">Belongs to the acetyltransferase family. RimJ subfamily.</text>
</comment>
<evidence type="ECO:0000256" key="3">
    <source>
        <dbReference type="ARBA" id="ARBA00038502"/>
    </source>
</evidence>
<organism evidence="5">
    <name type="scientific">Vibrio cyclitrophicus</name>
    <dbReference type="NCBI Taxonomy" id="47951"/>
    <lineage>
        <taxon>Bacteria</taxon>
        <taxon>Pseudomonadati</taxon>
        <taxon>Pseudomonadota</taxon>
        <taxon>Gammaproteobacteria</taxon>
        <taxon>Vibrionales</taxon>
        <taxon>Vibrionaceae</taxon>
        <taxon>Vibrio</taxon>
    </lineage>
</organism>
<dbReference type="PANTHER" id="PTHR43792:SF8">
    <property type="entry name" value="[RIBOSOMAL PROTEIN US5]-ALANINE N-ACETYLTRANSFERASE"/>
    <property type="match status" value="1"/>
</dbReference>